<evidence type="ECO:0000313" key="5">
    <source>
        <dbReference type="EMBL" id="WMT06471.1"/>
    </source>
</evidence>
<dbReference type="Pfam" id="PF18204">
    <property type="entry name" value="PGF-CTERM"/>
    <property type="match status" value="1"/>
</dbReference>
<evidence type="ECO:0000259" key="3">
    <source>
        <dbReference type="Pfam" id="PF18204"/>
    </source>
</evidence>
<reference evidence="5 6" key="1">
    <citation type="submission" date="2022-07" db="EMBL/GenBank/DDBJ databases">
        <title>Two temperate virus in Haloterrigena jeotgali A29.</title>
        <authorList>
            <person name="Deng X."/>
        </authorList>
    </citation>
    <scope>NUCLEOTIDE SEQUENCE [LARGE SCALE GENOMIC DNA]</scope>
    <source>
        <strain evidence="5 6">A29</strain>
    </source>
</reference>
<dbReference type="Pfam" id="PF24318">
    <property type="entry name" value="DUF7490"/>
    <property type="match status" value="2"/>
</dbReference>
<keyword evidence="1" id="KW-0732">Signal</keyword>
<accession>A0AAF0P8Q5</accession>
<feature type="domain" description="PGF-CTERM archaeal protein-sorting signal" evidence="3">
    <location>
        <begin position="332"/>
        <end position="353"/>
    </location>
</feature>
<organism evidence="5 6">
    <name type="scientific">Natrinema thermotolerans</name>
    <dbReference type="NCBI Taxonomy" id="121872"/>
    <lineage>
        <taxon>Archaea</taxon>
        <taxon>Methanobacteriati</taxon>
        <taxon>Methanobacteriota</taxon>
        <taxon>Stenosarchaea group</taxon>
        <taxon>Halobacteria</taxon>
        <taxon>Halobacteriales</taxon>
        <taxon>Natrialbaceae</taxon>
        <taxon>Natrinema</taxon>
    </lineage>
</organism>
<dbReference type="RefSeq" id="WP_049965976.1">
    <property type="nucleotide sequence ID" value="NZ_CP101873.1"/>
</dbReference>
<gene>
    <name evidence="5" type="ORF">NP511_13870</name>
</gene>
<evidence type="ECO:0000313" key="6">
    <source>
        <dbReference type="Proteomes" id="UP001224926"/>
    </source>
</evidence>
<name>A0AAF0P8Q5_9EURY</name>
<dbReference type="AlphaFoldDB" id="A0AAF0P8Q5"/>
<evidence type="ECO:0000259" key="4">
    <source>
        <dbReference type="Pfam" id="PF24318"/>
    </source>
</evidence>
<feature type="domain" description="DUF7490" evidence="4">
    <location>
        <begin position="175"/>
        <end position="278"/>
    </location>
</feature>
<keyword evidence="6" id="KW-1185">Reference proteome</keyword>
<feature type="region of interest" description="Disordered" evidence="2">
    <location>
        <begin position="293"/>
        <end position="334"/>
    </location>
</feature>
<evidence type="ECO:0000256" key="1">
    <source>
        <dbReference type="ARBA" id="ARBA00022729"/>
    </source>
</evidence>
<dbReference type="InterPro" id="IPR026371">
    <property type="entry name" value="PGF_CTERM"/>
</dbReference>
<dbReference type="GeneID" id="39862717"/>
<dbReference type="EMBL" id="CP101873">
    <property type="protein sequence ID" value="WMT06471.1"/>
    <property type="molecule type" value="Genomic_DNA"/>
</dbReference>
<sequence>MNRESLLAVATLVVVLGALTTLALAGAVSDPAASETASDVEPAGHVSLTELTISADSVTGGTATLAVDTYLDHRGGPVENVTVVHRAIDTESGLVEATTEREVGRLEEESEHVVSSSVAVPRESGYEIETLVYRGGNRTESTSHTVEGVGSLTPAYADTDVEFHRFGGGSGGSLADVPAIGYSIESTTDERATLAVDSYLTNTGDDPESDLELEVVARQSGSNVVADAATVDLSTIEPGKTASPTAELTVPAEYDYYLDAVLWRDGTIVGTDRSVANLGPGSLSVNETATDSGLEVSDFAGGPTGADDGSDGYGADDDDDGEDGEDGSGDGTPGFGIAVTAAAVLATIALARRFQ</sequence>
<evidence type="ECO:0000256" key="2">
    <source>
        <dbReference type="SAM" id="MobiDB-lite"/>
    </source>
</evidence>
<dbReference type="Proteomes" id="UP001224926">
    <property type="component" value="Chromosome"/>
</dbReference>
<feature type="domain" description="DUF7490" evidence="4">
    <location>
        <begin position="45"/>
        <end position="149"/>
    </location>
</feature>
<protein>
    <submittedName>
        <fullName evidence="5">PGF-CTERM sorting domain-containing protein</fullName>
    </submittedName>
</protein>
<feature type="compositionally biased region" description="Acidic residues" evidence="2">
    <location>
        <begin position="308"/>
        <end position="328"/>
    </location>
</feature>
<dbReference type="GeneID" id="84215049"/>
<proteinExistence type="predicted"/>
<dbReference type="InterPro" id="IPR055913">
    <property type="entry name" value="DUF7490"/>
</dbReference>